<evidence type="ECO:0000313" key="9">
    <source>
        <dbReference type="Proteomes" id="UP000036520"/>
    </source>
</evidence>
<dbReference type="SUPFAM" id="SSF53649">
    <property type="entry name" value="Alkaline phosphatase-like"/>
    <property type="match status" value="1"/>
</dbReference>
<proteinExistence type="inferred from homology"/>
<reference evidence="8 9" key="1">
    <citation type="submission" date="2015-07" db="EMBL/GenBank/DDBJ databases">
        <authorList>
            <person name="Kim K.M."/>
        </authorList>
    </citation>
    <scope>NUCLEOTIDE SEQUENCE [LARGE SCALE GENOMIC DNA]</scope>
    <source>
        <strain evidence="8 9">KCTC 12363</strain>
    </source>
</reference>
<dbReference type="STRING" id="320787.CA2015_3688"/>
<dbReference type="OrthoDB" id="9763552at2"/>
<evidence type="ECO:0000256" key="3">
    <source>
        <dbReference type="ARBA" id="ARBA00022723"/>
    </source>
</evidence>
<evidence type="ECO:0000256" key="5">
    <source>
        <dbReference type="ARBA" id="ARBA00022801"/>
    </source>
</evidence>
<dbReference type="AlphaFoldDB" id="A0A0H4PJ59"/>
<dbReference type="InterPro" id="IPR035874">
    <property type="entry name" value="IDS"/>
</dbReference>
<keyword evidence="4" id="KW-0732">Signal</keyword>
<protein>
    <submittedName>
        <fullName evidence="8">Choline-sulfatase</fullName>
    </submittedName>
</protein>
<dbReference type="PANTHER" id="PTHR45953">
    <property type="entry name" value="IDURONATE 2-SULFATASE"/>
    <property type="match status" value="1"/>
</dbReference>
<sequence>MLKRQIIFILLISGLFLESHGQSTNKPLHQPNILFLMVDDLRPELGCYDQAHIKSPNIDRLARMGQLFTQAYVNYPVCGPSRAILLSGLYGSPNRFNGWNCSQDQDVPGLVSLPMHFKNNNYTTVSLGKVYNNFEDGKGSWTEVWRPAMTTTAWDYQSEEGISIFKRLNEDRQYNTQARNNQNLPNRGPAFENPEVQDVVYEDGRIASRAMEKLQEFKGSGEAFFMAVGFKKPHLPFNAPKRYWDLYDREEIELPDNFYSPKNAPKESLHSYSELRAYSNIPNEGPFSEELSKALIHGYYASVSYVDSQVGRVLDELENLGLDESTIVVLWGDHGWQLGEHALWCKHANFNTSIRIPLILKIPGKSANIKQEALVETVDLYPTLCDLAGINSPLHVQGKSFVKLLDDPKAEGKNAIYSRSNLGGETVLTKTHAYTEFYDSKGTLKSKMLFDLANDPDENENTVDKPQNKAIVAQMSELLKNHMVNRNSIPLP</sequence>
<name>A0A0H4PJ59_9BACT</name>
<dbReference type="Gene3D" id="3.40.720.10">
    <property type="entry name" value="Alkaline Phosphatase, subunit A"/>
    <property type="match status" value="1"/>
</dbReference>
<keyword evidence="9" id="KW-1185">Reference proteome</keyword>
<dbReference type="CDD" id="cd16030">
    <property type="entry name" value="iduronate-2-sulfatase"/>
    <property type="match status" value="1"/>
</dbReference>
<evidence type="ECO:0000256" key="1">
    <source>
        <dbReference type="ARBA" id="ARBA00001913"/>
    </source>
</evidence>
<evidence type="ECO:0000256" key="6">
    <source>
        <dbReference type="ARBA" id="ARBA00022837"/>
    </source>
</evidence>
<evidence type="ECO:0000313" key="8">
    <source>
        <dbReference type="EMBL" id="AKP53065.1"/>
    </source>
</evidence>
<comment type="cofactor">
    <cofactor evidence="1">
        <name>Ca(2+)</name>
        <dbReference type="ChEBI" id="CHEBI:29108"/>
    </cofactor>
</comment>
<organism evidence="8 9">
    <name type="scientific">Cyclobacterium amurskyense</name>
    <dbReference type="NCBI Taxonomy" id="320787"/>
    <lineage>
        <taxon>Bacteria</taxon>
        <taxon>Pseudomonadati</taxon>
        <taxon>Bacteroidota</taxon>
        <taxon>Cytophagia</taxon>
        <taxon>Cytophagales</taxon>
        <taxon>Cyclobacteriaceae</taxon>
        <taxon>Cyclobacterium</taxon>
    </lineage>
</organism>
<keyword evidence="6" id="KW-0106">Calcium</keyword>
<dbReference type="GO" id="GO:0005737">
    <property type="term" value="C:cytoplasm"/>
    <property type="evidence" value="ECO:0007669"/>
    <property type="project" value="TreeGrafter"/>
</dbReference>
<dbReference type="Proteomes" id="UP000036520">
    <property type="component" value="Chromosome"/>
</dbReference>
<feature type="domain" description="Sulfatase N-terminal" evidence="7">
    <location>
        <begin position="31"/>
        <end position="390"/>
    </location>
</feature>
<dbReference type="EMBL" id="CP012040">
    <property type="protein sequence ID" value="AKP53065.1"/>
    <property type="molecule type" value="Genomic_DNA"/>
</dbReference>
<gene>
    <name evidence="8" type="ORF">CA2015_3688</name>
</gene>
<dbReference type="GO" id="GO:0046872">
    <property type="term" value="F:metal ion binding"/>
    <property type="evidence" value="ECO:0007669"/>
    <property type="project" value="UniProtKB-KW"/>
</dbReference>
<dbReference type="RefSeq" id="WP_048643211.1">
    <property type="nucleotide sequence ID" value="NZ_CP012040.1"/>
</dbReference>
<keyword evidence="3" id="KW-0479">Metal-binding</keyword>
<evidence type="ECO:0000256" key="2">
    <source>
        <dbReference type="ARBA" id="ARBA00008779"/>
    </source>
</evidence>
<evidence type="ECO:0000256" key="4">
    <source>
        <dbReference type="ARBA" id="ARBA00022729"/>
    </source>
</evidence>
<dbReference type="GO" id="GO:0004423">
    <property type="term" value="F:iduronate-2-sulfatase activity"/>
    <property type="evidence" value="ECO:0007669"/>
    <property type="project" value="InterPro"/>
</dbReference>
<accession>A0A0H4PJ59</accession>
<evidence type="ECO:0000259" key="7">
    <source>
        <dbReference type="Pfam" id="PF00884"/>
    </source>
</evidence>
<keyword evidence="5" id="KW-0378">Hydrolase</keyword>
<dbReference type="InterPro" id="IPR017850">
    <property type="entry name" value="Alkaline_phosphatase_core_sf"/>
</dbReference>
<dbReference type="InterPro" id="IPR000917">
    <property type="entry name" value="Sulfatase_N"/>
</dbReference>
<dbReference type="PANTHER" id="PTHR45953:SF1">
    <property type="entry name" value="IDURONATE 2-SULFATASE"/>
    <property type="match status" value="1"/>
</dbReference>
<dbReference type="KEGG" id="camu:CA2015_3688"/>
<comment type="similarity">
    <text evidence="2">Belongs to the sulfatase family.</text>
</comment>
<dbReference type="Pfam" id="PF00884">
    <property type="entry name" value="Sulfatase"/>
    <property type="match status" value="1"/>
</dbReference>